<evidence type="ECO:0000313" key="1">
    <source>
        <dbReference type="EMBL" id="KAF1941684.1"/>
    </source>
</evidence>
<dbReference type="EMBL" id="ML976044">
    <property type="protein sequence ID" value="KAF1941684.1"/>
    <property type="molecule type" value="Genomic_DNA"/>
</dbReference>
<keyword evidence="2" id="KW-1185">Reference proteome</keyword>
<protein>
    <submittedName>
        <fullName evidence="1">Uncharacterized protein</fullName>
    </submittedName>
</protein>
<organism evidence="1 2">
    <name type="scientific">Clathrospora elynae</name>
    <dbReference type="NCBI Taxonomy" id="706981"/>
    <lineage>
        <taxon>Eukaryota</taxon>
        <taxon>Fungi</taxon>
        <taxon>Dikarya</taxon>
        <taxon>Ascomycota</taxon>
        <taxon>Pezizomycotina</taxon>
        <taxon>Dothideomycetes</taxon>
        <taxon>Pleosporomycetidae</taxon>
        <taxon>Pleosporales</taxon>
        <taxon>Diademaceae</taxon>
        <taxon>Clathrospora</taxon>
    </lineage>
</organism>
<dbReference type="OrthoDB" id="5329332at2759"/>
<gene>
    <name evidence="1" type="ORF">EJ02DRAFT_466369</name>
</gene>
<sequence length="256" mass="28577">MLYNPGTGRAKERLTAILVADLTPTQLDTVQDQFGLGANLCCPIPGEELFITDKRSWSTKSHADPKRAYPDTSPLLVIDARTPSDGGIYIGNTDIREDLDTVNVPYLTPEDFDQDDVFKSDFDYVKDRYLSPTWVIASPEEIESSTNAEDLKNFSPPPEIVWRLKEGVARQHGLKSRWTLGSEPRDGEEKRPDGTVIAFPGGSKILQCEYDPEMAVPGYARPEGSLTPWHEKAVCYISPFTLVKRRGSFVTYTALC</sequence>
<evidence type="ECO:0000313" key="2">
    <source>
        <dbReference type="Proteomes" id="UP000800038"/>
    </source>
</evidence>
<reference evidence="1" key="1">
    <citation type="journal article" date="2020" name="Stud. Mycol.">
        <title>101 Dothideomycetes genomes: a test case for predicting lifestyles and emergence of pathogens.</title>
        <authorList>
            <person name="Haridas S."/>
            <person name="Albert R."/>
            <person name="Binder M."/>
            <person name="Bloem J."/>
            <person name="Labutti K."/>
            <person name="Salamov A."/>
            <person name="Andreopoulos B."/>
            <person name="Baker S."/>
            <person name="Barry K."/>
            <person name="Bills G."/>
            <person name="Bluhm B."/>
            <person name="Cannon C."/>
            <person name="Castanera R."/>
            <person name="Culley D."/>
            <person name="Daum C."/>
            <person name="Ezra D."/>
            <person name="Gonzalez J."/>
            <person name="Henrissat B."/>
            <person name="Kuo A."/>
            <person name="Liang C."/>
            <person name="Lipzen A."/>
            <person name="Lutzoni F."/>
            <person name="Magnuson J."/>
            <person name="Mondo S."/>
            <person name="Nolan M."/>
            <person name="Ohm R."/>
            <person name="Pangilinan J."/>
            <person name="Park H.-J."/>
            <person name="Ramirez L."/>
            <person name="Alfaro M."/>
            <person name="Sun H."/>
            <person name="Tritt A."/>
            <person name="Yoshinaga Y."/>
            <person name="Zwiers L.-H."/>
            <person name="Turgeon B."/>
            <person name="Goodwin S."/>
            <person name="Spatafora J."/>
            <person name="Crous P."/>
            <person name="Grigoriev I."/>
        </authorList>
    </citation>
    <scope>NUCLEOTIDE SEQUENCE</scope>
    <source>
        <strain evidence="1">CBS 161.51</strain>
    </source>
</reference>
<name>A0A6A5SPT8_9PLEO</name>
<proteinExistence type="predicted"/>
<dbReference type="Proteomes" id="UP000800038">
    <property type="component" value="Unassembled WGS sequence"/>
</dbReference>
<dbReference type="AlphaFoldDB" id="A0A6A5SPT8"/>
<accession>A0A6A5SPT8</accession>